<keyword evidence="3" id="KW-1185">Reference proteome</keyword>
<feature type="transmembrane region" description="Helical" evidence="1">
    <location>
        <begin position="164"/>
        <end position="189"/>
    </location>
</feature>
<evidence type="ECO:0000256" key="1">
    <source>
        <dbReference type="SAM" id="Phobius"/>
    </source>
</evidence>
<dbReference type="EMBL" id="ML211092">
    <property type="protein sequence ID" value="TFK88982.1"/>
    <property type="molecule type" value="Genomic_DNA"/>
</dbReference>
<organism evidence="2 3">
    <name type="scientific">Polyporus arcularius HHB13444</name>
    <dbReference type="NCBI Taxonomy" id="1314778"/>
    <lineage>
        <taxon>Eukaryota</taxon>
        <taxon>Fungi</taxon>
        <taxon>Dikarya</taxon>
        <taxon>Basidiomycota</taxon>
        <taxon>Agaricomycotina</taxon>
        <taxon>Agaricomycetes</taxon>
        <taxon>Polyporales</taxon>
        <taxon>Polyporaceae</taxon>
        <taxon>Polyporus</taxon>
    </lineage>
</organism>
<evidence type="ECO:0000313" key="3">
    <source>
        <dbReference type="Proteomes" id="UP000308197"/>
    </source>
</evidence>
<dbReference type="InParanoid" id="A0A5C3PI53"/>
<keyword evidence="1" id="KW-0472">Membrane</keyword>
<reference evidence="2 3" key="1">
    <citation type="journal article" date="2019" name="Nat. Ecol. Evol.">
        <title>Megaphylogeny resolves global patterns of mushroom evolution.</title>
        <authorList>
            <person name="Varga T."/>
            <person name="Krizsan K."/>
            <person name="Foldi C."/>
            <person name="Dima B."/>
            <person name="Sanchez-Garcia M."/>
            <person name="Sanchez-Ramirez S."/>
            <person name="Szollosi G.J."/>
            <person name="Szarkandi J.G."/>
            <person name="Papp V."/>
            <person name="Albert L."/>
            <person name="Andreopoulos W."/>
            <person name="Angelini C."/>
            <person name="Antonin V."/>
            <person name="Barry K.W."/>
            <person name="Bougher N.L."/>
            <person name="Buchanan P."/>
            <person name="Buyck B."/>
            <person name="Bense V."/>
            <person name="Catcheside P."/>
            <person name="Chovatia M."/>
            <person name="Cooper J."/>
            <person name="Damon W."/>
            <person name="Desjardin D."/>
            <person name="Finy P."/>
            <person name="Geml J."/>
            <person name="Haridas S."/>
            <person name="Hughes K."/>
            <person name="Justo A."/>
            <person name="Karasinski D."/>
            <person name="Kautmanova I."/>
            <person name="Kiss B."/>
            <person name="Kocsube S."/>
            <person name="Kotiranta H."/>
            <person name="LaButti K.M."/>
            <person name="Lechner B.E."/>
            <person name="Liimatainen K."/>
            <person name="Lipzen A."/>
            <person name="Lukacs Z."/>
            <person name="Mihaltcheva S."/>
            <person name="Morgado L.N."/>
            <person name="Niskanen T."/>
            <person name="Noordeloos M.E."/>
            <person name="Ohm R.A."/>
            <person name="Ortiz-Santana B."/>
            <person name="Ovrebo C."/>
            <person name="Racz N."/>
            <person name="Riley R."/>
            <person name="Savchenko A."/>
            <person name="Shiryaev A."/>
            <person name="Soop K."/>
            <person name="Spirin V."/>
            <person name="Szebenyi C."/>
            <person name="Tomsovsky M."/>
            <person name="Tulloss R.E."/>
            <person name="Uehling J."/>
            <person name="Grigoriev I.V."/>
            <person name="Vagvolgyi C."/>
            <person name="Papp T."/>
            <person name="Martin F.M."/>
            <person name="Miettinen O."/>
            <person name="Hibbett D.S."/>
            <person name="Nagy L.G."/>
        </authorList>
    </citation>
    <scope>NUCLEOTIDE SEQUENCE [LARGE SCALE GENOMIC DNA]</scope>
    <source>
        <strain evidence="2 3">HHB13444</strain>
    </source>
</reference>
<protein>
    <submittedName>
        <fullName evidence="2">Uncharacterized protein</fullName>
    </submittedName>
</protein>
<evidence type="ECO:0000313" key="2">
    <source>
        <dbReference type="EMBL" id="TFK88982.1"/>
    </source>
</evidence>
<keyword evidence="1" id="KW-1133">Transmembrane helix</keyword>
<sequence length="223" mass="25098">MIDPVSTWIVLSNRNVAVKYSENDWVRSDAPTYGMTSSETCAESTGSVNITYDFWSVDVWAFYWPNTEVPQVTCTIDGDPLEVRRPPNTTSNPHTPWHWLICNADTLSWANHTVELTVTDASQTKPFCLDRFDVTTSHTSQLVHSGAATQPTQTDDATQKPSHVGAIVGGALGGILLLLLICGAAFFWWRRKKEHRYTQTFDGDHASDRVVFIKSHARYVFRF</sequence>
<accession>A0A5C3PI53</accession>
<gene>
    <name evidence="2" type="ORF">K466DRAFT_564431</name>
</gene>
<keyword evidence="1" id="KW-0812">Transmembrane</keyword>
<dbReference type="Proteomes" id="UP000308197">
    <property type="component" value="Unassembled WGS sequence"/>
</dbReference>
<proteinExistence type="predicted"/>
<dbReference type="Gene3D" id="1.20.5.510">
    <property type="entry name" value="Single helix bin"/>
    <property type="match status" value="1"/>
</dbReference>
<dbReference type="AlphaFoldDB" id="A0A5C3PI53"/>
<name>A0A5C3PI53_9APHY</name>